<keyword evidence="18 26" id="KW-0472">Membrane</keyword>
<evidence type="ECO:0000256" key="27">
    <source>
        <dbReference type="SAM" id="SignalP"/>
    </source>
</evidence>
<dbReference type="FunFam" id="1.20.5.100:FF:000002">
    <property type="entry name" value="Integrin beta"/>
    <property type="match status" value="1"/>
</dbReference>
<dbReference type="GO" id="GO:0030335">
    <property type="term" value="P:positive regulation of cell migration"/>
    <property type="evidence" value="ECO:0007669"/>
    <property type="project" value="UniProtKB-ARBA"/>
</dbReference>
<dbReference type="AlphaFoldDB" id="A0A9Q1BH89"/>
<dbReference type="SUPFAM" id="SSF69179">
    <property type="entry name" value="Integrin domains"/>
    <property type="match status" value="1"/>
</dbReference>
<dbReference type="GO" id="GO:0031258">
    <property type="term" value="C:lamellipodium membrane"/>
    <property type="evidence" value="ECO:0007669"/>
    <property type="project" value="UniProtKB-SubCell"/>
</dbReference>
<dbReference type="GO" id="GO:0045211">
    <property type="term" value="C:postsynaptic membrane"/>
    <property type="evidence" value="ECO:0007669"/>
    <property type="project" value="UniProtKB-SubCell"/>
</dbReference>
<dbReference type="InterPro" id="IPR057243">
    <property type="entry name" value="Integrin_I-EGF_CS"/>
</dbReference>
<keyword evidence="16" id="KW-0770">Synapse</keyword>
<organism evidence="32 33">
    <name type="scientific">Holothuria leucospilota</name>
    <name type="common">Black long sea cucumber</name>
    <name type="synonym">Mertensiothuria leucospilota</name>
    <dbReference type="NCBI Taxonomy" id="206669"/>
    <lineage>
        <taxon>Eukaryota</taxon>
        <taxon>Metazoa</taxon>
        <taxon>Echinodermata</taxon>
        <taxon>Eleutherozoa</taxon>
        <taxon>Echinozoa</taxon>
        <taxon>Holothuroidea</taxon>
        <taxon>Aspidochirotacea</taxon>
        <taxon>Aspidochirotida</taxon>
        <taxon>Holothuriidae</taxon>
        <taxon>Holothuria</taxon>
    </lineage>
</organism>
<dbReference type="InterPro" id="IPR014836">
    <property type="entry name" value="Integrin_bsu_cyt_dom"/>
</dbReference>
<dbReference type="Gene3D" id="4.10.1240.30">
    <property type="match status" value="1"/>
</dbReference>
<feature type="domain" description="PSI" evidence="29">
    <location>
        <begin position="28"/>
        <end position="74"/>
    </location>
</feature>
<evidence type="ECO:0000256" key="24">
    <source>
        <dbReference type="PIRSR" id="PIRSR002512-1"/>
    </source>
</evidence>
<dbReference type="GO" id="GO:0046872">
    <property type="term" value="F:metal ion binding"/>
    <property type="evidence" value="ECO:0007669"/>
    <property type="project" value="UniProtKB-KW"/>
</dbReference>
<feature type="domain" description="Integrin beta subunit cytoplasmic" evidence="30">
    <location>
        <begin position="758"/>
        <end position="803"/>
    </location>
</feature>
<feature type="disulfide bond" evidence="24">
    <location>
        <begin position="604"/>
        <end position="611"/>
    </location>
</feature>
<proteinExistence type="inferred from homology"/>
<keyword evidence="11" id="KW-0106">Calcium</keyword>
<evidence type="ECO:0000256" key="12">
    <source>
        <dbReference type="ARBA" id="ARBA00022842"/>
    </source>
</evidence>
<dbReference type="InterPro" id="IPR033760">
    <property type="entry name" value="Integrin_beta_N"/>
</dbReference>
<feature type="disulfide bond" evidence="24">
    <location>
        <begin position="659"/>
        <end position="729"/>
    </location>
</feature>
<evidence type="ECO:0000256" key="20">
    <source>
        <dbReference type="ARBA" id="ARBA00023180"/>
    </source>
</evidence>
<keyword evidence="5" id="KW-0245">EGF-like domain</keyword>
<name>A0A9Q1BH89_HOLLE</name>
<feature type="disulfide bond" evidence="24">
    <location>
        <begin position="490"/>
        <end position="529"/>
    </location>
</feature>
<sequence>MRLLGFCCFAILLSSTFKSTSAQSALGSCSAANTCGDCLVRSPECAWCKAGGFGEEENWPRCDIRKNLEDRLCPEEDIVSPENFVNITGKKPLTDPDSDTPAEELVQVFPQEISMKLRPGQTETITLDILQAEDFPVDLYYLMDLSDSMKDDLESLRTLGSTLASEMKNITSNFRLGYGSFVDKKEVPYVEITPARLANPCGPANTCESPFGFHNVLPLTETTDRFSEEVSRVKSSGNLDNPEGGLDALLQASVCTEEIGWRERARHMLLFSTDSPFHIAGDGKLGGIVVPNDGKCHTDRTTGLYTESTNQDYPSISQLSKKMKEYSILPVFAIGKASPNALDPFVYYEQLKEFFHEAYAERLKGDSSNVVDIVKQVYASITSGVKVADNADKEVIDVAYTAVCLDTPPQPGVSECAGLRLGDQVKFNLDITLKNTSCVGDKRMYSFSVGPTAFAENLVVTIEALCDCECEEEEIVSSDYCSGGNGTYVCGACICFDGRSGRQCECDRDEAEGVDEACVAPESEEKLECSGRGTCVCGKCVCDYRSNPREEISGPFCQCDNFSCERYKGEICGGPTRGECVCNETSWKSECVCKEGYIHSNCDCPLSKDTCIAPNGLECNDEGRCVCGACICDNPDKFSGATCQLCKDCPSECDINQPCVQCEAFGTGPYNETQCDACPHPIRLKEELSNREGSEPCVFTDDDNCNVYFTHEILPNGTYFIEVLEEKECPGTPEILWIILGIILGIIFVGLALLLIWRLLALIHDRNEFDRFEKERVQVRWEAGENPIYRPSTTVFKNPTYGK</sequence>
<evidence type="ECO:0000313" key="32">
    <source>
        <dbReference type="EMBL" id="KAJ8025129.1"/>
    </source>
</evidence>
<dbReference type="GO" id="GO:0005178">
    <property type="term" value="F:integrin binding"/>
    <property type="evidence" value="ECO:0007669"/>
    <property type="project" value="TreeGrafter"/>
</dbReference>
<dbReference type="InterPro" id="IPR015812">
    <property type="entry name" value="Integrin_bsu"/>
</dbReference>
<dbReference type="InterPro" id="IPR012896">
    <property type="entry name" value="Integrin_bsu_tail"/>
</dbReference>
<keyword evidence="17 25" id="KW-0401">Integrin</keyword>
<feature type="disulfide bond" evidence="24">
    <location>
        <begin position="653"/>
        <end position="662"/>
    </location>
</feature>
<dbReference type="SUPFAM" id="SSF53300">
    <property type="entry name" value="vWA-like"/>
    <property type="match status" value="1"/>
</dbReference>
<evidence type="ECO:0000256" key="17">
    <source>
        <dbReference type="ARBA" id="ARBA00023037"/>
    </source>
</evidence>
<dbReference type="Proteomes" id="UP001152320">
    <property type="component" value="Chromosome 18"/>
</dbReference>
<dbReference type="Gene3D" id="3.30.1680.10">
    <property type="entry name" value="ligand-binding face of the semaphorins, domain 2"/>
    <property type="match status" value="1"/>
</dbReference>
<dbReference type="Pfam" id="PF07965">
    <property type="entry name" value="Integrin_B_tail"/>
    <property type="match status" value="1"/>
</dbReference>
<keyword evidence="15 26" id="KW-1133">Transmembrane helix</keyword>
<keyword evidence="4" id="KW-1003">Cell membrane</keyword>
<evidence type="ECO:0000259" key="31">
    <source>
        <dbReference type="SMART" id="SM01242"/>
    </source>
</evidence>
<dbReference type="InterPro" id="IPR036465">
    <property type="entry name" value="vWFA_dom_sf"/>
</dbReference>
<feature type="disulfide bond" evidence="24">
    <location>
        <begin position="542"/>
        <end position="557"/>
    </location>
</feature>
<dbReference type="PROSITE" id="PS00243">
    <property type="entry name" value="I_EGF_1"/>
    <property type="match status" value="1"/>
</dbReference>
<feature type="signal peptide" evidence="27">
    <location>
        <begin position="1"/>
        <end position="22"/>
    </location>
</feature>
<evidence type="ECO:0000256" key="9">
    <source>
        <dbReference type="ARBA" id="ARBA00022729"/>
    </source>
</evidence>
<dbReference type="InterPro" id="IPR057073">
    <property type="entry name" value="EGF_integrin_2"/>
</dbReference>
<evidence type="ECO:0000256" key="2">
    <source>
        <dbReference type="ARBA" id="ARBA00004282"/>
    </source>
</evidence>
<dbReference type="PRINTS" id="PR01186">
    <property type="entry name" value="INTEGRINB"/>
</dbReference>
<evidence type="ECO:0000256" key="23">
    <source>
        <dbReference type="ARBA" id="ARBA00035006"/>
    </source>
</evidence>
<dbReference type="GO" id="GO:0007160">
    <property type="term" value="P:cell-matrix adhesion"/>
    <property type="evidence" value="ECO:0007669"/>
    <property type="project" value="TreeGrafter"/>
</dbReference>
<dbReference type="SUPFAM" id="SSF103575">
    <property type="entry name" value="Plexin repeat"/>
    <property type="match status" value="1"/>
</dbReference>
<dbReference type="Gene3D" id="2.10.25.10">
    <property type="entry name" value="Laminin"/>
    <property type="match status" value="3"/>
</dbReference>
<keyword evidence="21" id="KW-0628">Postsynaptic cell membrane</keyword>
<reference evidence="32" key="1">
    <citation type="submission" date="2021-10" db="EMBL/GenBank/DDBJ databases">
        <title>Tropical sea cucumber genome reveals ecological adaptation and Cuvierian tubules defense mechanism.</title>
        <authorList>
            <person name="Chen T."/>
        </authorList>
    </citation>
    <scope>NUCLEOTIDE SEQUENCE</scope>
    <source>
        <strain evidence="32">Nanhai2018</strain>
        <tissue evidence="32">Muscle</tissue>
    </source>
</reference>
<dbReference type="InterPro" id="IPR032695">
    <property type="entry name" value="Integrin_dom_sf"/>
</dbReference>
<feature type="disulfide bond" evidence="24">
    <location>
        <begin position="582"/>
        <end position="619"/>
    </location>
</feature>
<keyword evidence="20" id="KW-0325">Glycoprotein</keyword>
<feature type="disulfide bond" evidence="24">
    <location>
        <begin position="559"/>
        <end position="564"/>
    </location>
</feature>
<evidence type="ECO:0000256" key="11">
    <source>
        <dbReference type="ARBA" id="ARBA00022837"/>
    </source>
</evidence>
<feature type="disulfide bond" evidence="24">
    <location>
        <begin position="495"/>
        <end position="504"/>
    </location>
</feature>
<feature type="disulfide bond" evidence="24">
    <location>
        <begin position="404"/>
        <end position="416"/>
    </location>
</feature>
<feature type="disulfide bond" evidence="24">
    <location>
        <begin position="625"/>
        <end position="630"/>
    </location>
</feature>
<feature type="disulfide bond" evidence="24">
    <location>
        <begin position="201"/>
        <end position="207"/>
    </location>
</feature>
<gene>
    <name evidence="32" type="ORF">HOLleu_35249</name>
</gene>
<dbReference type="Gene3D" id="1.20.5.100">
    <property type="entry name" value="Cytochrome c1, transmembrane anchor, C-terminal"/>
    <property type="match status" value="1"/>
</dbReference>
<evidence type="ECO:0000256" key="21">
    <source>
        <dbReference type="ARBA" id="ARBA00023257"/>
    </source>
</evidence>
<dbReference type="FunFam" id="3.40.50.410:FF:000002">
    <property type="entry name" value="Integrin beta"/>
    <property type="match status" value="1"/>
</dbReference>
<feature type="disulfide bond" evidence="24">
    <location>
        <begin position="537"/>
        <end position="572"/>
    </location>
</feature>
<feature type="disulfide bond" evidence="24">
    <location>
        <begin position="35"/>
        <end position="45"/>
    </location>
</feature>
<dbReference type="Pfam" id="PF17205">
    <property type="entry name" value="PSI_integrin"/>
    <property type="match status" value="1"/>
</dbReference>
<dbReference type="SMART" id="SM01242">
    <property type="entry name" value="Integrin_B_tail"/>
    <property type="match status" value="1"/>
</dbReference>
<keyword evidence="10" id="KW-0677">Repeat</keyword>
<feature type="domain" description="Integrin beta subunit tail" evidence="31">
    <location>
        <begin position="653"/>
        <end position="734"/>
    </location>
</feature>
<dbReference type="OrthoDB" id="410592at2759"/>
<feature type="disulfide bond" evidence="24">
    <location>
        <begin position="38"/>
        <end position="73"/>
    </location>
</feature>
<dbReference type="InterPro" id="IPR036349">
    <property type="entry name" value="Integrin_bsu_tail_dom_sf"/>
</dbReference>
<dbReference type="FunFam" id="2.10.25.10:FF:000075">
    <property type="entry name" value="Integrin beta"/>
    <property type="match status" value="1"/>
</dbReference>
<evidence type="ECO:0000256" key="22">
    <source>
        <dbReference type="ARBA" id="ARBA00023273"/>
    </source>
</evidence>
<feature type="disulfide bond" evidence="24">
    <location>
        <begin position="481"/>
        <end position="493"/>
    </location>
</feature>
<dbReference type="SMART" id="SM01241">
    <property type="entry name" value="Integrin_b_cyt"/>
    <property type="match status" value="1"/>
</dbReference>
<dbReference type="GO" id="GO:0098609">
    <property type="term" value="P:cell-cell adhesion"/>
    <property type="evidence" value="ECO:0007669"/>
    <property type="project" value="TreeGrafter"/>
</dbReference>
<keyword evidence="8" id="KW-0479">Metal-binding</keyword>
<comment type="subcellular location">
    <subcellularLocation>
        <location evidence="2">Cell junction</location>
    </subcellularLocation>
    <subcellularLocation>
        <location evidence="25">Cell membrane</location>
        <topology evidence="25">Single-pass type I membrane protein</topology>
    </subcellularLocation>
    <subcellularLocation>
        <location evidence="1">Cell projection</location>
        <location evidence="1">Lamellipodium membrane</location>
    </subcellularLocation>
    <subcellularLocation>
        <location evidence="23">Postsynaptic cell membrane</location>
        <topology evidence="23">Single-pass type I membrane protein</topology>
    </subcellularLocation>
</comment>
<protein>
    <recommendedName>
        <fullName evidence="25">Integrin beta</fullName>
    </recommendedName>
</protein>
<accession>A0A9Q1BH89</accession>
<dbReference type="Pfam" id="PF08725">
    <property type="entry name" value="Integrin_b_cyt"/>
    <property type="match status" value="1"/>
</dbReference>
<feature type="disulfide bond" evidence="24">
    <location>
        <begin position="535"/>
        <end position="540"/>
    </location>
</feature>
<dbReference type="GO" id="GO:0033627">
    <property type="term" value="P:cell adhesion mediated by integrin"/>
    <property type="evidence" value="ECO:0007669"/>
    <property type="project" value="TreeGrafter"/>
</dbReference>
<feature type="transmembrane region" description="Helical" evidence="26">
    <location>
        <begin position="735"/>
        <end position="757"/>
    </location>
</feature>
<evidence type="ECO:0000259" key="30">
    <source>
        <dbReference type="SMART" id="SM01241"/>
    </source>
</evidence>
<dbReference type="InterPro" id="IPR002369">
    <property type="entry name" value="Integrin_bsu_VWA"/>
</dbReference>
<dbReference type="PROSITE" id="PS52047">
    <property type="entry name" value="I_EGF_2"/>
    <property type="match status" value="1"/>
</dbReference>
<dbReference type="SUPFAM" id="SSF69687">
    <property type="entry name" value="Integrin beta tail domain"/>
    <property type="match status" value="1"/>
</dbReference>
<dbReference type="SMART" id="SM00187">
    <property type="entry name" value="INB"/>
    <property type="match status" value="1"/>
</dbReference>
<dbReference type="GO" id="GO:0008305">
    <property type="term" value="C:integrin complex"/>
    <property type="evidence" value="ECO:0007669"/>
    <property type="project" value="TreeGrafter"/>
</dbReference>
<dbReference type="EMBL" id="JAIZAY010000018">
    <property type="protein sequence ID" value="KAJ8025129.1"/>
    <property type="molecule type" value="Genomic_DNA"/>
</dbReference>
<dbReference type="GO" id="GO:0008284">
    <property type="term" value="P:positive regulation of cell population proliferation"/>
    <property type="evidence" value="ECO:0007669"/>
    <property type="project" value="UniProtKB-ARBA"/>
</dbReference>
<dbReference type="SMART" id="SM00423">
    <property type="entry name" value="PSI"/>
    <property type="match status" value="1"/>
</dbReference>
<dbReference type="PANTHER" id="PTHR10082:SF60">
    <property type="entry name" value="INTEGRIN BETA-PS"/>
    <property type="match status" value="1"/>
</dbReference>
<evidence type="ECO:0000313" key="33">
    <source>
        <dbReference type="Proteomes" id="UP001152320"/>
    </source>
</evidence>
<feature type="disulfide bond" evidence="24">
    <location>
        <begin position="627"/>
        <end position="675"/>
    </location>
</feature>
<dbReference type="PANTHER" id="PTHR10082">
    <property type="entry name" value="INTEGRIN BETA SUBUNIT"/>
    <property type="match status" value="1"/>
</dbReference>
<feature type="domain" description="Integrin beta subunit VWA" evidence="28">
    <location>
        <begin position="34"/>
        <end position="468"/>
    </location>
</feature>
<keyword evidence="14" id="KW-0965">Cell junction</keyword>
<keyword evidence="22" id="KW-0966">Cell projection</keyword>
<evidence type="ECO:0000256" key="16">
    <source>
        <dbReference type="ARBA" id="ARBA00023018"/>
    </source>
</evidence>
<dbReference type="InterPro" id="IPR016201">
    <property type="entry name" value="PSI"/>
</dbReference>
<evidence type="ECO:0000256" key="26">
    <source>
        <dbReference type="SAM" id="Phobius"/>
    </source>
</evidence>
<evidence type="ECO:0000256" key="5">
    <source>
        <dbReference type="ARBA" id="ARBA00022536"/>
    </source>
</evidence>
<dbReference type="Gene3D" id="2.60.40.1510">
    <property type="entry name" value="ntegrin, alpha v. Chain A, domain 3"/>
    <property type="match status" value="1"/>
</dbReference>
<dbReference type="InterPro" id="IPR040622">
    <property type="entry name" value="EGF_integrin_1"/>
</dbReference>
<dbReference type="PIRSF" id="PIRSF002512">
    <property type="entry name" value="Integrin_B"/>
    <property type="match status" value="1"/>
</dbReference>
<feature type="disulfide bond" evidence="24">
    <location>
        <begin position="632"/>
        <end position="643"/>
    </location>
</feature>
<keyword evidence="12" id="KW-0460">Magnesium</keyword>
<dbReference type="Pfam" id="PF23105">
    <property type="entry name" value="EGF_integrin"/>
    <property type="match status" value="1"/>
</dbReference>
<keyword evidence="19 24" id="KW-1015">Disulfide bond</keyword>
<keyword evidence="13 25" id="KW-0130">Cell adhesion</keyword>
<evidence type="ECO:0000256" key="7">
    <source>
        <dbReference type="ARBA" id="ARBA00022692"/>
    </source>
</evidence>
<keyword evidence="9 27" id="KW-0732">Signal</keyword>
<dbReference type="SUPFAM" id="SSF57196">
    <property type="entry name" value="EGF/Laminin"/>
    <property type="match status" value="1"/>
</dbReference>
<evidence type="ECO:0000256" key="13">
    <source>
        <dbReference type="ARBA" id="ARBA00022889"/>
    </source>
</evidence>
<keyword evidence="33" id="KW-1185">Reference proteome</keyword>
<feature type="disulfide bond" evidence="24">
    <location>
        <begin position="255"/>
        <end position="296"/>
    </location>
</feature>
<feature type="chain" id="PRO_5040443561" description="Integrin beta" evidence="27">
    <location>
        <begin position="23"/>
        <end position="803"/>
    </location>
</feature>
<keyword evidence="7 25" id="KW-0812">Transmembrane</keyword>
<dbReference type="GO" id="GO:0005925">
    <property type="term" value="C:focal adhesion"/>
    <property type="evidence" value="ECO:0007669"/>
    <property type="project" value="TreeGrafter"/>
</dbReference>
<evidence type="ECO:0000256" key="19">
    <source>
        <dbReference type="ARBA" id="ARBA00023157"/>
    </source>
</evidence>
<feature type="disulfide bond" evidence="24">
    <location>
        <begin position="466"/>
        <end position="470"/>
    </location>
</feature>
<evidence type="ECO:0000259" key="28">
    <source>
        <dbReference type="SMART" id="SM00187"/>
    </source>
</evidence>
<feature type="disulfide bond" evidence="24">
    <location>
        <begin position="646"/>
        <end position="649"/>
    </location>
</feature>
<evidence type="ECO:0000256" key="8">
    <source>
        <dbReference type="ARBA" id="ARBA00022723"/>
    </source>
</evidence>
<dbReference type="Pfam" id="PF00362">
    <property type="entry name" value="Integrin_beta"/>
    <property type="match status" value="1"/>
</dbReference>
<dbReference type="GO" id="GO:0009986">
    <property type="term" value="C:cell surface"/>
    <property type="evidence" value="ECO:0007669"/>
    <property type="project" value="TreeGrafter"/>
</dbReference>
<evidence type="ECO:0000256" key="15">
    <source>
        <dbReference type="ARBA" id="ARBA00022989"/>
    </source>
</evidence>
<evidence type="ECO:0000256" key="14">
    <source>
        <dbReference type="ARBA" id="ARBA00022949"/>
    </source>
</evidence>
<feature type="disulfide bond" evidence="24">
    <location>
        <begin position="48"/>
        <end position="62"/>
    </location>
</feature>
<feature type="disulfide bond" evidence="24">
    <location>
        <begin position="580"/>
        <end position="591"/>
    </location>
</feature>
<dbReference type="PROSITE" id="PS51257">
    <property type="entry name" value="PROKAR_LIPOPROTEIN"/>
    <property type="match status" value="1"/>
</dbReference>
<evidence type="ECO:0000256" key="10">
    <source>
        <dbReference type="ARBA" id="ARBA00022737"/>
    </source>
</evidence>
<dbReference type="Pfam" id="PF18372">
    <property type="entry name" value="I-EGF_1"/>
    <property type="match status" value="1"/>
</dbReference>
<feature type="disulfide bond" evidence="24">
    <location>
        <begin position="593"/>
        <end position="602"/>
    </location>
</feature>
<comment type="caution">
    <text evidence="32">The sequence shown here is derived from an EMBL/GenBank/DDBJ whole genome shotgun (WGS) entry which is preliminary data.</text>
</comment>
<evidence type="ECO:0000256" key="18">
    <source>
        <dbReference type="ARBA" id="ARBA00023136"/>
    </source>
</evidence>
<evidence type="ECO:0000256" key="6">
    <source>
        <dbReference type="ARBA" id="ARBA00022553"/>
    </source>
</evidence>
<evidence type="ECO:0000256" key="25">
    <source>
        <dbReference type="RuleBase" id="RU000633"/>
    </source>
</evidence>
<evidence type="ECO:0000256" key="3">
    <source>
        <dbReference type="ARBA" id="ARBA00007449"/>
    </source>
</evidence>
<evidence type="ECO:0000256" key="4">
    <source>
        <dbReference type="ARBA" id="ARBA00022475"/>
    </source>
</evidence>
<dbReference type="FunFam" id="2.10.25.10:FF:000036">
    <property type="entry name" value="Integrin beta"/>
    <property type="match status" value="1"/>
</dbReference>
<evidence type="ECO:0000259" key="29">
    <source>
        <dbReference type="SMART" id="SM00423"/>
    </source>
</evidence>
<dbReference type="GO" id="GO:0016477">
    <property type="term" value="P:cell migration"/>
    <property type="evidence" value="ECO:0007669"/>
    <property type="project" value="TreeGrafter"/>
</dbReference>
<dbReference type="Gene3D" id="3.40.50.410">
    <property type="entry name" value="von Willebrand factor, type A domain"/>
    <property type="match status" value="1"/>
</dbReference>
<comment type="similarity">
    <text evidence="3 25">Belongs to the integrin beta chain family.</text>
</comment>
<evidence type="ECO:0000256" key="1">
    <source>
        <dbReference type="ARBA" id="ARBA00004121"/>
    </source>
</evidence>
<keyword evidence="6" id="KW-0597">Phosphoprotein</keyword>
<dbReference type="GO" id="GO:0007229">
    <property type="term" value="P:integrin-mediated signaling pathway"/>
    <property type="evidence" value="ECO:0007669"/>
    <property type="project" value="UniProtKB-KW"/>
</dbReference>